<dbReference type="Pfam" id="PF01602">
    <property type="entry name" value="Adaptin_N"/>
    <property type="match status" value="1"/>
</dbReference>
<keyword evidence="6" id="KW-0472">Membrane</keyword>
<dbReference type="InterPro" id="IPR016024">
    <property type="entry name" value="ARM-type_fold"/>
</dbReference>
<comment type="similarity">
    <text evidence="2 7">Belongs to the adaptor complexes large subunit family.</text>
</comment>
<evidence type="ECO:0000256" key="3">
    <source>
        <dbReference type="ARBA" id="ARBA00022448"/>
    </source>
</evidence>
<feature type="compositionally biased region" description="Basic and acidic residues" evidence="9">
    <location>
        <begin position="768"/>
        <end position="796"/>
    </location>
</feature>
<dbReference type="GO" id="GO:0030123">
    <property type="term" value="C:AP-3 adaptor complex"/>
    <property type="evidence" value="ECO:0007669"/>
    <property type="project" value="InterPro"/>
</dbReference>
<evidence type="ECO:0000256" key="9">
    <source>
        <dbReference type="SAM" id="MobiDB-lite"/>
    </source>
</evidence>
<keyword evidence="7" id="KW-0333">Golgi apparatus</keyword>
<evidence type="ECO:0000256" key="2">
    <source>
        <dbReference type="ARBA" id="ARBA00006613"/>
    </source>
</evidence>
<dbReference type="STRING" id="698492.A0A0E9NNL3"/>
<comment type="caution">
    <text evidence="11">The sequence shown here is derived from an EMBL/GenBank/DDBJ whole genome shotgun (WGS) entry which is preliminary data.</text>
</comment>
<feature type="region of interest" description="Disordered" evidence="9">
    <location>
        <begin position="829"/>
        <end position="896"/>
    </location>
</feature>
<dbReference type="AlphaFoldDB" id="A0A0E9NNL3"/>
<reference evidence="11 12" key="3">
    <citation type="journal article" date="2015" name="Genome Announc.">
        <title>Draft Genome Sequence of the Archiascomycetous Yeast Saitoella complicata.</title>
        <authorList>
            <person name="Yamauchi K."/>
            <person name="Kondo S."/>
            <person name="Hamamoto M."/>
            <person name="Takahashi Y."/>
            <person name="Ogura Y."/>
            <person name="Hayashi T."/>
            <person name="Nishida H."/>
        </authorList>
    </citation>
    <scope>NUCLEOTIDE SEQUENCE [LARGE SCALE GENOMIC DNA]</scope>
    <source>
        <strain evidence="11 12">NRRL Y-17804</strain>
    </source>
</reference>
<comment type="function">
    <text evidence="7">Part of the AP-3 complex, an adaptor-related complex which is not clathrin-associated. The complex is associated with the Golgi region as well as more peripheral structures. It facilitates the budding of vesicles from the Golgi membrane.</text>
</comment>
<dbReference type="GO" id="GO:0005794">
    <property type="term" value="C:Golgi apparatus"/>
    <property type="evidence" value="ECO:0007669"/>
    <property type="project" value="UniProtKB-SubCell"/>
</dbReference>
<dbReference type="GO" id="GO:0006896">
    <property type="term" value="P:Golgi to vacuole transport"/>
    <property type="evidence" value="ECO:0007669"/>
    <property type="project" value="TreeGrafter"/>
</dbReference>
<feature type="coiled-coil region" evidence="8">
    <location>
        <begin position="906"/>
        <end position="938"/>
    </location>
</feature>
<feature type="region of interest" description="Disordered" evidence="9">
    <location>
        <begin position="961"/>
        <end position="1005"/>
    </location>
</feature>
<dbReference type="Gene3D" id="1.25.10.10">
    <property type="entry name" value="Leucine-rich Repeat Variant"/>
    <property type="match status" value="1"/>
</dbReference>
<feature type="compositionally biased region" description="Basic residues" evidence="9">
    <location>
        <begin position="841"/>
        <end position="851"/>
    </location>
</feature>
<protein>
    <recommendedName>
        <fullName evidence="7">AP-3 complex subunit delta</fullName>
    </recommendedName>
</protein>
<accession>A0A0E9NNL3</accession>
<dbReference type="GO" id="GO:0010008">
    <property type="term" value="C:endosome membrane"/>
    <property type="evidence" value="ECO:0007669"/>
    <property type="project" value="TreeGrafter"/>
</dbReference>
<dbReference type="InterPro" id="IPR011989">
    <property type="entry name" value="ARM-like"/>
</dbReference>
<feature type="region of interest" description="Disordered" evidence="9">
    <location>
        <begin position="762"/>
        <end position="796"/>
    </location>
</feature>
<dbReference type="PIRSF" id="PIRSF037092">
    <property type="entry name" value="AP3_complex_delta"/>
    <property type="match status" value="1"/>
</dbReference>
<dbReference type="OMA" id="SGNNWMA"/>
<evidence type="ECO:0000256" key="1">
    <source>
        <dbReference type="ARBA" id="ARBA00004308"/>
    </source>
</evidence>
<proteinExistence type="inferred from homology"/>
<reference evidence="11 12" key="2">
    <citation type="journal article" date="2014" name="J. Gen. Appl. Microbiol.">
        <title>The early diverging ascomycetous budding yeast Saitoella complicata has three histone deacetylases belonging to the Clr6, Hos2, and Rpd3 lineages.</title>
        <authorList>
            <person name="Nishida H."/>
            <person name="Matsumoto T."/>
            <person name="Kondo S."/>
            <person name="Hamamoto M."/>
            <person name="Yoshikawa H."/>
        </authorList>
    </citation>
    <scope>NUCLEOTIDE SEQUENCE [LARGE SCALE GENOMIC DNA]</scope>
    <source>
        <strain evidence="11 12">NRRL Y-17804</strain>
    </source>
</reference>
<keyword evidence="3 7" id="KW-0813">Transport</keyword>
<feature type="compositionally biased region" description="Low complexity" evidence="9">
    <location>
        <begin position="876"/>
        <end position="889"/>
    </location>
</feature>
<keyword evidence="5 7" id="KW-0653">Protein transport</keyword>
<evidence type="ECO:0000256" key="8">
    <source>
        <dbReference type="SAM" id="Coils"/>
    </source>
</evidence>
<evidence type="ECO:0000313" key="12">
    <source>
        <dbReference type="Proteomes" id="UP000033140"/>
    </source>
</evidence>
<dbReference type="EMBL" id="BACD03000045">
    <property type="protein sequence ID" value="GAO51383.1"/>
    <property type="molecule type" value="Genomic_DNA"/>
</dbReference>
<comment type="subunit">
    <text evidence="7">Adaptor protein complex 3 (AP-3) is a heterotetramer.</text>
</comment>
<feature type="domain" description="Clathrin/coatomer adaptor adaptin-like N-terminal" evidence="10">
    <location>
        <begin position="92"/>
        <end position="649"/>
    </location>
</feature>
<dbReference type="PANTHER" id="PTHR22781:SF12">
    <property type="entry name" value="AP-3 COMPLEX SUBUNIT DELTA-1"/>
    <property type="match status" value="1"/>
</dbReference>
<dbReference type="SUPFAM" id="SSF48371">
    <property type="entry name" value="ARM repeat"/>
    <property type="match status" value="1"/>
</dbReference>
<feature type="compositionally biased region" description="Basic residues" evidence="9">
    <location>
        <begin position="962"/>
        <end position="972"/>
    </location>
</feature>
<dbReference type="InterPro" id="IPR017105">
    <property type="entry name" value="AP3_complex_dsu"/>
</dbReference>
<organism evidence="11 12">
    <name type="scientific">Saitoella complicata (strain BCRC 22490 / CBS 7301 / JCM 7358 / NBRC 10748 / NRRL Y-17804)</name>
    <dbReference type="NCBI Taxonomy" id="698492"/>
    <lineage>
        <taxon>Eukaryota</taxon>
        <taxon>Fungi</taxon>
        <taxon>Dikarya</taxon>
        <taxon>Ascomycota</taxon>
        <taxon>Taphrinomycotina</taxon>
        <taxon>Taphrinomycotina incertae sedis</taxon>
        <taxon>Saitoella</taxon>
    </lineage>
</organism>
<dbReference type="Proteomes" id="UP000033140">
    <property type="component" value="Unassembled WGS sequence"/>
</dbReference>
<dbReference type="PANTHER" id="PTHR22781">
    <property type="entry name" value="DELTA ADAPTIN-RELATED"/>
    <property type="match status" value="1"/>
</dbReference>
<keyword evidence="12" id="KW-1185">Reference proteome</keyword>
<evidence type="ECO:0000256" key="6">
    <source>
        <dbReference type="ARBA" id="ARBA00023136"/>
    </source>
</evidence>
<feature type="compositionally biased region" description="Acidic residues" evidence="9">
    <location>
        <begin position="861"/>
        <end position="870"/>
    </location>
</feature>
<evidence type="ECO:0000313" key="11">
    <source>
        <dbReference type="EMBL" id="GAO51383.1"/>
    </source>
</evidence>
<name>A0A0E9NNL3_SAICN</name>
<keyword evidence="8" id="KW-0175">Coiled coil</keyword>
<gene>
    <name evidence="11" type="ORF">G7K_5485-t1</name>
</gene>
<sequence length="1005" mass="111724">MQLIGLKKKLEVLQEEHPLPRTLQLTIEHLLFGEREPVCAMTTARVADAGAAYLYLPRPKLTANRSVTMVFEKSLYDLIRGIRSHTPNHHPYILRSLSEARTETRSTSLSTKTEAVLKLVYLQMLGYDVGWSSFAIVEVMSSTRYKEKRVGYLGAVEVFREGTDVLMLTTNLIKKDLSSSNPMEVSLAINALSHLSSSSLSTDLFPDLLSLLSHSRPQIRKRALLALYRLILSSSTSSYLRTAWPRIKERLEDEDGSVVGAAVQVVCELAQKSGEGGRREWLDCAPVMYGLLRGSENNWMLIKIVKLFASLMPLEPRLIKKLYGPLTTLIKTTPAMSLLYECIHTAIVGGMLDARDEAADELAELCTSKLRTFFEDGDQNLKYLALYAMSKMTTLYPALVAEHTDVILGCVDDSDISIRLRALELVSGMASLRTLPDIVKRLMLQLLPTYSTPLPMHYWVEVVERVLEMCMRNGYENVGNFEWYVAVLIDLAKIAKVDVGGLLGAEMRNVCVRVRNVRGVAVEGMSALVADRGQYRDGDGVGPEVLGAAAWVCGEYSPYLLEQNRALDVLDTLLSPAPHALPALQQAVFITSILKIYTRYVSTPREWNPAWKSEVELWTAKVLGAVEGYVRSGDVEVQGRSVEGCALLRVALEHVHNAPARKSGYDSLERDEGTDAFAAVSDGEKEEGGGEGLPRFVGEVLVGLFGGYELNPVAQTAQSRVPVPQELDLDGWIGEAWSLEPPELVQDDDDEESYYEDPRSAAVVVDKGSPHEDEGITKEERERRAAERRERLKDDPFYIPTAAAANTGLLSDQARGEYFDVDSIPIVELSLEDVEHEGKKEKKVRRKKRGHQSPERQEVQMVEEEMPEGYEPEHASTPSTSTRSSRPTTQAQKSLFAFDTSRLKSLDFAKEDEEEIEAERLRLERERAERRRVAKERAMAAAAAAQPTVVAVVPDVVEVTRKKGKKKGKTGKGKVGEGVEGGEGEKKKSRKKRVVVEEGGEEVEV</sequence>
<reference evidence="11 12" key="1">
    <citation type="journal article" date="2011" name="J. Gen. Appl. Microbiol.">
        <title>Draft genome sequencing of the enigmatic yeast Saitoella complicata.</title>
        <authorList>
            <person name="Nishida H."/>
            <person name="Hamamoto M."/>
            <person name="Sugiyama J."/>
        </authorList>
    </citation>
    <scope>NUCLEOTIDE SEQUENCE [LARGE SCALE GENOMIC DNA]</scope>
    <source>
        <strain evidence="11 12">NRRL Y-17804</strain>
    </source>
</reference>
<evidence type="ECO:0000256" key="4">
    <source>
        <dbReference type="ARBA" id="ARBA00022737"/>
    </source>
</evidence>
<keyword evidence="4" id="KW-0677">Repeat</keyword>
<evidence type="ECO:0000256" key="7">
    <source>
        <dbReference type="PIRNR" id="PIRNR037092"/>
    </source>
</evidence>
<comment type="subcellular location">
    <subcellularLocation>
        <location evidence="1">Endomembrane system</location>
    </subcellularLocation>
    <subcellularLocation>
        <location evidence="7">Golgi apparatus</location>
    </subcellularLocation>
</comment>
<evidence type="ECO:0000259" key="10">
    <source>
        <dbReference type="Pfam" id="PF01602"/>
    </source>
</evidence>
<dbReference type="GO" id="GO:0006623">
    <property type="term" value="P:protein targeting to vacuole"/>
    <property type="evidence" value="ECO:0007669"/>
    <property type="project" value="TreeGrafter"/>
</dbReference>
<evidence type="ECO:0000256" key="5">
    <source>
        <dbReference type="ARBA" id="ARBA00022927"/>
    </source>
</evidence>
<dbReference type="InterPro" id="IPR002553">
    <property type="entry name" value="Clathrin/coatomer_adapt-like_N"/>
</dbReference>